<sequence length="72" mass="7836">MAAVAVTPFFVTLRVPERAYLVPLRAFPAWPGTMIDAGSVDSAHLAPGVKGQSAGCRAPRVTTRWSYYDERV</sequence>
<name>R1HUZ3_9PSEU</name>
<evidence type="ECO:0000313" key="2">
    <source>
        <dbReference type="Proteomes" id="UP000014139"/>
    </source>
</evidence>
<reference evidence="1 2" key="1">
    <citation type="submission" date="2013-02" db="EMBL/GenBank/DDBJ databases">
        <title>Draft genome sequence of Amycolatopsis vancoresmycina strain DSM 44592T.</title>
        <authorList>
            <person name="Kumar S."/>
            <person name="Kaur N."/>
            <person name="Kaur C."/>
            <person name="Raghava G.P.S."/>
            <person name="Mayilraj S."/>
        </authorList>
    </citation>
    <scope>NUCLEOTIDE SEQUENCE [LARGE SCALE GENOMIC DNA]</scope>
    <source>
        <strain evidence="1 2">DSM 44592</strain>
    </source>
</reference>
<organism evidence="1 2">
    <name type="scientific">Amycolatopsis vancoresmycina DSM 44592</name>
    <dbReference type="NCBI Taxonomy" id="1292037"/>
    <lineage>
        <taxon>Bacteria</taxon>
        <taxon>Bacillati</taxon>
        <taxon>Actinomycetota</taxon>
        <taxon>Actinomycetes</taxon>
        <taxon>Pseudonocardiales</taxon>
        <taxon>Pseudonocardiaceae</taxon>
        <taxon>Amycolatopsis</taxon>
    </lineage>
</organism>
<evidence type="ECO:0000313" key="1">
    <source>
        <dbReference type="EMBL" id="EOD64176.1"/>
    </source>
</evidence>
<dbReference type="AlphaFoldDB" id="R1HUZ3"/>
<dbReference type="EMBL" id="AOUO01000548">
    <property type="protein sequence ID" value="EOD64176.1"/>
    <property type="molecule type" value="Genomic_DNA"/>
</dbReference>
<proteinExistence type="predicted"/>
<comment type="caution">
    <text evidence="1">The sequence shown here is derived from an EMBL/GenBank/DDBJ whole genome shotgun (WGS) entry which is preliminary data.</text>
</comment>
<accession>R1HUZ3</accession>
<gene>
    <name evidence="1" type="ORF">H480_33233</name>
</gene>
<protein>
    <submittedName>
        <fullName evidence="1">Uncharacterized protein</fullName>
    </submittedName>
</protein>
<keyword evidence="2" id="KW-1185">Reference proteome</keyword>
<dbReference type="Proteomes" id="UP000014139">
    <property type="component" value="Unassembled WGS sequence"/>
</dbReference>